<accession>A0A7G9S0U9</accession>
<sequence>MKVIALTGSVSGRKTLVALENVINHINNTYPDVETKIVQIGEYDLQFSDGRPIHQYNEDTQQLIQEIMSADAIIVGTPTYQTSIPGALKNIFDLIPMNGLRGKAVGIIVTSGSPKYFLMAEQQLKPILSYLGAYLIQKYVFIIDSDFENNQITNEDIHRRIQQLGSDIVENTKYWNEHISNRANFTTFPFQ</sequence>
<keyword evidence="2" id="KW-0288">FMN</keyword>
<evidence type="ECO:0000259" key="4">
    <source>
        <dbReference type="PROSITE" id="PS50902"/>
    </source>
</evidence>
<name>A0A7G9S0U9_9FIRM</name>
<dbReference type="SUPFAM" id="SSF52218">
    <property type="entry name" value="Flavoproteins"/>
    <property type="match status" value="1"/>
</dbReference>
<dbReference type="InterPro" id="IPR008254">
    <property type="entry name" value="Flavodoxin/NO_synth"/>
</dbReference>
<protein>
    <submittedName>
        <fullName evidence="5">NAD(P)H-dependent oxidoreductase</fullName>
    </submittedName>
</protein>
<dbReference type="AlphaFoldDB" id="A0A7G9S0U9"/>
<dbReference type="InterPro" id="IPR005025">
    <property type="entry name" value="FMN_Rdtase-like_dom"/>
</dbReference>
<dbReference type="InterPro" id="IPR051814">
    <property type="entry name" value="NAD(P)H-dep_FMN_reductase"/>
</dbReference>
<dbReference type="PANTHER" id="PTHR43408:SF2">
    <property type="entry name" value="FMN REDUCTASE (NADPH)"/>
    <property type="match status" value="1"/>
</dbReference>
<evidence type="ECO:0000256" key="1">
    <source>
        <dbReference type="ARBA" id="ARBA00022630"/>
    </source>
</evidence>
<dbReference type="PROSITE" id="PS50902">
    <property type="entry name" value="FLAVODOXIN_LIKE"/>
    <property type="match status" value="1"/>
</dbReference>
<evidence type="ECO:0000256" key="3">
    <source>
        <dbReference type="ARBA" id="ARBA00023002"/>
    </source>
</evidence>
<dbReference type="Proteomes" id="UP000515928">
    <property type="component" value="Chromosome"/>
</dbReference>
<dbReference type="GO" id="GO:0010181">
    <property type="term" value="F:FMN binding"/>
    <property type="evidence" value="ECO:0007669"/>
    <property type="project" value="InterPro"/>
</dbReference>
<dbReference type="Gene3D" id="3.40.50.360">
    <property type="match status" value="1"/>
</dbReference>
<dbReference type="EMBL" id="CP060715">
    <property type="protein sequence ID" value="QNN61474.1"/>
    <property type="molecule type" value="Genomic_DNA"/>
</dbReference>
<proteinExistence type="predicted"/>
<keyword evidence="3" id="KW-0560">Oxidoreductase</keyword>
<feature type="domain" description="Flavodoxin-like" evidence="4">
    <location>
        <begin position="3"/>
        <end position="165"/>
    </location>
</feature>
<evidence type="ECO:0000313" key="6">
    <source>
        <dbReference type="Proteomes" id="UP000515928"/>
    </source>
</evidence>
<dbReference type="InterPro" id="IPR029039">
    <property type="entry name" value="Flavoprotein-like_sf"/>
</dbReference>
<keyword evidence="1" id="KW-0285">Flavoprotein</keyword>
<dbReference type="Pfam" id="PF03358">
    <property type="entry name" value="FMN_red"/>
    <property type="match status" value="1"/>
</dbReference>
<evidence type="ECO:0000256" key="2">
    <source>
        <dbReference type="ARBA" id="ARBA00022643"/>
    </source>
</evidence>
<dbReference type="GO" id="GO:0016651">
    <property type="term" value="F:oxidoreductase activity, acting on NAD(P)H"/>
    <property type="evidence" value="ECO:0007669"/>
    <property type="project" value="UniProtKB-ARBA"/>
</dbReference>
<dbReference type="KEGG" id="eio:H9L01_03690"/>
<dbReference type="RefSeq" id="WP_187534674.1">
    <property type="nucleotide sequence ID" value="NZ_CBCSHU010000013.1"/>
</dbReference>
<reference evidence="5 6" key="1">
    <citation type="submission" date="2020-08" db="EMBL/GenBank/DDBJ databases">
        <title>Genome sequence of Erysipelothrix inopinata DSM 15511T.</title>
        <authorList>
            <person name="Hyun D.-W."/>
            <person name="Bae J.-W."/>
        </authorList>
    </citation>
    <scope>NUCLEOTIDE SEQUENCE [LARGE SCALE GENOMIC DNA]</scope>
    <source>
        <strain evidence="5 6">DSM 15511</strain>
    </source>
</reference>
<organism evidence="5 6">
    <name type="scientific">Erysipelothrix inopinata</name>
    <dbReference type="NCBI Taxonomy" id="225084"/>
    <lineage>
        <taxon>Bacteria</taxon>
        <taxon>Bacillati</taxon>
        <taxon>Bacillota</taxon>
        <taxon>Erysipelotrichia</taxon>
        <taxon>Erysipelotrichales</taxon>
        <taxon>Erysipelotrichaceae</taxon>
        <taxon>Erysipelothrix</taxon>
    </lineage>
</organism>
<evidence type="ECO:0000313" key="5">
    <source>
        <dbReference type="EMBL" id="QNN61474.1"/>
    </source>
</evidence>
<gene>
    <name evidence="5" type="ORF">H9L01_03690</name>
</gene>
<dbReference type="PANTHER" id="PTHR43408">
    <property type="entry name" value="FMN REDUCTASE (NADPH)"/>
    <property type="match status" value="1"/>
</dbReference>
<keyword evidence="6" id="KW-1185">Reference proteome</keyword>